<dbReference type="RefSeq" id="WP_273740040.1">
    <property type="nucleotide sequence ID" value="NZ_JAQIVI010000328.1"/>
</dbReference>
<evidence type="ECO:0000313" key="2">
    <source>
        <dbReference type="Proteomes" id="UP001596383"/>
    </source>
</evidence>
<name>A0ABD5SV54_9EURY</name>
<dbReference type="Proteomes" id="UP001596383">
    <property type="component" value="Unassembled WGS sequence"/>
</dbReference>
<accession>A0ABD5SV54</accession>
<dbReference type="AlphaFoldDB" id="A0ABD5SV54"/>
<organism evidence="1 2">
    <name type="scientific">Natrinema soli</name>
    <dbReference type="NCBI Taxonomy" id="1930624"/>
    <lineage>
        <taxon>Archaea</taxon>
        <taxon>Methanobacteriati</taxon>
        <taxon>Methanobacteriota</taxon>
        <taxon>Stenosarchaea group</taxon>
        <taxon>Halobacteria</taxon>
        <taxon>Halobacteriales</taxon>
        <taxon>Natrialbaceae</taxon>
        <taxon>Natrinema</taxon>
    </lineage>
</organism>
<reference evidence="1 2" key="1">
    <citation type="journal article" date="2019" name="Int. J. Syst. Evol. Microbiol.">
        <title>The Global Catalogue of Microorganisms (GCM) 10K type strain sequencing project: providing services to taxonomists for standard genome sequencing and annotation.</title>
        <authorList>
            <consortium name="The Broad Institute Genomics Platform"/>
            <consortium name="The Broad Institute Genome Sequencing Center for Infectious Disease"/>
            <person name="Wu L."/>
            <person name="Ma J."/>
        </authorList>
    </citation>
    <scope>NUCLEOTIDE SEQUENCE [LARGE SCALE GENOMIC DNA]</scope>
    <source>
        <strain evidence="1 2">LMG 29247</strain>
    </source>
</reference>
<gene>
    <name evidence="1" type="ORF">ACFQE6_19655</name>
</gene>
<evidence type="ECO:0000313" key="1">
    <source>
        <dbReference type="EMBL" id="MFC6767111.1"/>
    </source>
</evidence>
<comment type="caution">
    <text evidence="1">The sequence shown here is derived from an EMBL/GenBank/DDBJ whole genome shotgun (WGS) entry which is preliminary data.</text>
</comment>
<sequence length="149" mass="16264">MRVTKRTLAIGFGLLEVIAPDRVIEFGERLAFESPDRGRLRPWTIPIARLEGLAFVWLLSRDEGVPAGIETGIVIGGCLMALLPRTVVGWGLEAAYENPGDLELKGWVIPATRLLGVAYLIAGLFSRPVDAPRDAAVDRRETTGRDGEQ</sequence>
<keyword evidence="2" id="KW-1185">Reference proteome</keyword>
<proteinExistence type="predicted"/>
<protein>
    <recommendedName>
        <fullName evidence="3">DoxX family protein</fullName>
    </recommendedName>
</protein>
<dbReference type="EMBL" id="JBHSWV010000328">
    <property type="protein sequence ID" value="MFC6767111.1"/>
    <property type="molecule type" value="Genomic_DNA"/>
</dbReference>
<evidence type="ECO:0008006" key="3">
    <source>
        <dbReference type="Google" id="ProtNLM"/>
    </source>
</evidence>